<dbReference type="PANTHER" id="PTHR33236:SF5">
    <property type="entry name" value="CUB DOMAIN-CONTAINING PROTEIN"/>
    <property type="match status" value="1"/>
</dbReference>
<evidence type="ECO:0000256" key="2">
    <source>
        <dbReference type="PROSITE-ProRule" id="PRU00059"/>
    </source>
</evidence>
<dbReference type="Pfam" id="PF26080">
    <property type="entry name" value="CUB_animal"/>
    <property type="match status" value="1"/>
</dbReference>
<sequence>MLFVIGILLVVAACSASPAGHAAAVIATSVTETFSSINSDTSTLPSLKSIKTYRAGRESTSSLVRPFPFLQVVRFSNDECTAETGFAGTCYTESECLELKGMPREECADGYGRCCRMTYTCRETMHHNVSYFVPPTFPSGEDKANVCPLKIAFDPDICQIRLDLIKFDILGPREGDCIDDMFVVTGGNANHRLPVICGENTGQHMYINVDTMQSPVELQMITGIENYVRDWRIKVTMIPCASQHRAPLGCLQYQTGITGHVRSFNFNQRNETRLGYLNGADYAICFRRERDMCSVTYSVRTEPDDVELTPDSNDTTPYGAPEATLKAVREPSMKVPAFGIATSDGKTLDFQAVANVGASKCTGDYLAIPGLDRFCGGAFNQASGSRESQSITVKNAGPLMILFKSDKAFNGRGFNINFQQGPCTPLLTQTFF</sequence>
<dbReference type="InterPro" id="IPR000859">
    <property type="entry name" value="CUB_dom"/>
</dbReference>
<keyword evidence="3" id="KW-0732">Signal</keyword>
<feature type="domain" description="CUB" evidence="4">
    <location>
        <begin position="121"/>
        <end position="238"/>
    </location>
</feature>
<name>A0A7M7MHI0_VARDE</name>
<protein>
    <recommendedName>
        <fullName evidence="4">CUB domain-containing protein</fullName>
    </recommendedName>
</protein>
<dbReference type="InterPro" id="IPR058698">
    <property type="entry name" value="CUB_metazoa"/>
</dbReference>
<dbReference type="Proteomes" id="UP000594260">
    <property type="component" value="Unplaced"/>
</dbReference>
<dbReference type="GeneID" id="111251025"/>
<evidence type="ECO:0000256" key="3">
    <source>
        <dbReference type="SAM" id="SignalP"/>
    </source>
</evidence>
<organism evidence="5 6">
    <name type="scientific">Varroa destructor</name>
    <name type="common">Honeybee mite</name>
    <dbReference type="NCBI Taxonomy" id="109461"/>
    <lineage>
        <taxon>Eukaryota</taxon>
        <taxon>Metazoa</taxon>
        <taxon>Ecdysozoa</taxon>
        <taxon>Arthropoda</taxon>
        <taxon>Chelicerata</taxon>
        <taxon>Arachnida</taxon>
        <taxon>Acari</taxon>
        <taxon>Parasitiformes</taxon>
        <taxon>Mesostigmata</taxon>
        <taxon>Gamasina</taxon>
        <taxon>Dermanyssoidea</taxon>
        <taxon>Varroidae</taxon>
        <taxon>Varroa</taxon>
    </lineage>
</organism>
<dbReference type="Gene3D" id="2.60.120.290">
    <property type="entry name" value="Spermadhesin, CUB domain"/>
    <property type="match status" value="1"/>
</dbReference>
<dbReference type="OMA" id="TMHATVR"/>
<dbReference type="RefSeq" id="XP_022662913.1">
    <property type="nucleotide sequence ID" value="XM_022807178.1"/>
</dbReference>
<dbReference type="PANTHER" id="PTHR33236">
    <property type="entry name" value="INTRAFLAGELLAR TRANSPORT PROTEIN 122 FAMILY PROTEIN-RELATED"/>
    <property type="match status" value="1"/>
</dbReference>
<reference evidence="5" key="1">
    <citation type="submission" date="2021-01" db="UniProtKB">
        <authorList>
            <consortium name="EnsemblMetazoa"/>
        </authorList>
    </citation>
    <scope>IDENTIFICATION</scope>
</reference>
<evidence type="ECO:0000259" key="4">
    <source>
        <dbReference type="PROSITE" id="PS01180"/>
    </source>
</evidence>
<dbReference type="OrthoDB" id="2105077at2759"/>
<accession>A0A7M7MHI0</accession>
<dbReference type="AlphaFoldDB" id="A0A7M7MHI0"/>
<evidence type="ECO:0000256" key="1">
    <source>
        <dbReference type="ARBA" id="ARBA00023157"/>
    </source>
</evidence>
<feature type="signal peptide" evidence="3">
    <location>
        <begin position="1"/>
        <end position="16"/>
    </location>
</feature>
<dbReference type="SUPFAM" id="SSF49854">
    <property type="entry name" value="Spermadhesin, CUB domain"/>
    <property type="match status" value="1"/>
</dbReference>
<dbReference type="InterPro" id="IPR035914">
    <property type="entry name" value="Sperma_CUB_dom_sf"/>
</dbReference>
<dbReference type="InParanoid" id="A0A7M7MHI0"/>
<proteinExistence type="predicted"/>
<evidence type="ECO:0000313" key="5">
    <source>
        <dbReference type="EnsemblMetazoa" id="XP_022662913"/>
    </source>
</evidence>
<feature type="chain" id="PRO_5029568145" description="CUB domain-containing protein" evidence="3">
    <location>
        <begin position="17"/>
        <end position="432"/>
    </location>
</feature>
<evidence type="ECO:0000313" key="6">
    <source>
        <dbReference type="Proteomes" id="UP000594260"/>
    </source>
</evidence>
<dbReference type="PROSITE" id="PS01180">
    <property type="entry name" value="CUB"/>
    <property type="match status" value="1"/>
</dbReference>
<keyword evidence="1" id="KW-1015">Disulfide bond</keyword>
<keyword evidence="6" id="KW-1185">Reference proteome</keyword>
<dbReference type="KEGG" id="vde:111251025"/>
<dbReference type="EnsemblMetazoa" id="XM_022807178">
    <property type="protein sequence ID" value="XP_022662913"/>
    <property type="gene ID" value="LOC111251025"/>
</dbReference>
<comment type="caution">
    <text evidence="2">Lacks conserved residue(s) required for the propagation of feature annotation.</text>
</comment>